<evidence type="ECO:0000256" key="1">
    <source>
        <dbReference type="SAM" id="MobiDB-lite"/>
    </source>
</evidence>
<dbReference type="EMBL" id="WJIE01000026">
    <property type="protein sequence ID" value="MRG98195.1"/>
    <property type="molecule type" value="Genomic_DNA"/>
</dbReference>
<dbReference type="AlphaFoldDB" id="A0A6N7Q684"/>
<dbReference type="Proteomes" id="UP000440224">
    <property type="component" value="Unassembled WGS sequence"/>
</dbReference>
<dbReference type="OrthoDB" id="5530088at2"/>
<sequence length="135" mass="14625">MSRRGGKQKPASLDDENDENPTLETELVLASDGALHVSFEGNPPRGRRVFVGYALTAEECAELGTRGLLTWAMLQTLALGSDGAVYVEAGAIGAEGREVFRGYAATPEEAEQIVDDLHRAAWNLTITARRLIRAR</sequence>
<name>A0A6N7Q684_9BACT</name>
<comment type="caution">
    <text evidence="2">The sequence shown here is derived from an EMBL/GenBank/DDBJ whole genome shotgun (WGS) entry which is preliminary data.</text>
</comment>
<evidence type="ECO:0000313" key="3">
    <source>
        <dbReference type="Proteomes" id="UP000440224"/>
    </source>
</evidence>
<feature type="region of interest" description="Disordered" evidence="1">
    <location>
        <begin position="1"/>
        <end position="21"/>
    </location>
</feature>
<evidence type="ECO:0000313" key="2">
    <source>
        <dbReference type="EMBL" id="MRG98195.1"/>
    </source>
</evidence>
<proteinExistence type="predicted"/>
<reference evidence="2 3" key="1">
    <citation type="submission" date="2019-10" db="EMBL/GenBank/DDBJ databases">
        <title>A soil myxobacterium in the family Polyangiaceae.</title>
        <authorList>
            <person name="Li Y."/>
            <person name="Wang J."/>
        </authorList>
    </citation>
    <scope>NUCLEOTIDE SEQUENCE [LARGE SCALE GENOMIC DNA]</scope>
    <source>
        <strain evidence="2 3">DSM 14734</strain>
    </source>
</reference>
<dbReference type="RefSeq" id="WP_153824967.1">
    <property type="nucleotide sequence ID" value="NZ_WJIE01000026.1"/>
</dbReference>
<gene>
    <name evidence="2" type="ORF">GF068_40740</name>
</gene>
<organism evidence="2 3">
    <name type="scientific">Polyangium spumosum</name>
    <dbReference type="NCBI Taxonomy" id="889282"/>
    <lineage>
        <taxon>Bacteria</taxon>
        <taxon>Pseudomonadati</taxon>
        <taxon>Myxococcota</taxon>
        <taxon>Polyangia</taxon>
        <taxon>Polyangiales</taxon>
        <taxon>Polyangiaceae</taxon>
        <taxon>Polyangium</taxon>
    </lineage>
</organism>
<accession>A0A6N7Q684</accession>
<keyword evidence="3" id="KW-1185">Reference proteome</keyword>
<protein>
    <submittedName>
        <fullName evidence="2">Uncharacterized protein</fullName>
    </submittedName>
</protein>